<protein>
    <submittedName>
        <fullName evidence="2">Uncharacterized protein</fullName>
    </submittedName>
</protein>
<sequence>MGYNFYNTRQLMIKISSNNLRTWAASQIWLHHKFLEHLHVVYLNLYFHICSQKCLLSHLSMMFVKFLSTIMLPFFLVIVKLFLLLILFILMYEDLLLNQFLRLCSSNFY</sequence>
<evidence type="ECO:0000313" key="3">
    <source>
        <dbReference type="Proteomes" id="UP000257109"/>
    </source>
</evidence>
<feature type="transmembrane region" description="Helical" evidence="1">
    <location>
        <begin position="70"/>
        <end position="92"/>
    </location>
</feature>
<organism evidence="2 3">
    <name type="scientific">Mucuna pruriens</name>
    <name type="common">Velvet bean</name>
    <name type="synonym">Dolichos pruriens</name>
    <dbReference type="NCBI Taxonomy" id="157652"/>
    <lineage>
        <taxon>Eukaryota</taxon>
        <taxon>Viridiplantae</taxon>
        <taxon>Streptophyta</taxon>
        <taxon>Embryophyta</taxon>
        <taxon>Tracheophyta</taxon>
        <taxon>Spermatophyta</taxon>
        <taxon>Magnoliopsida</taxon>
        <taxon>eudicotyledons</taxon>
        <taxon>Gunneridae</taxon>
        <taxon>Pentapetalae</taxon>
        <taxon>rosids</taxon>
        <taxon>fabids</taxon>
        <taxon>Fabales</taxon>
        <taxon>Fabaceae</taxon>
        <taxon>Papilionoideae</taxon>
        <taxon>50 kb inversion clade</taxon>
        <taxon>NPAAA clade</taxon>
        <taxon>indigoferoid/millettioid clade</taxon>
        <taxon>Phaseoleae</taxon>
        <taxon>Mucuna</taxon>
    </lineage>
</organism>
<keyword evidence="1" id="KW-0812">Transmembrane</keyword>
<evidence type="ECO:0000256" key="1">
    <source>
        <dbReference type="SAM" id="Phobius"/>
    </source>
</evidence>
<dbReference type="AlphaFoldDB" id="A0A371G832"/>
<evidence type="ECO:0000313" key="2">
    <source>
        <dbReference type="EMBL" id="RDX86709.1"/>
    </source>
</evidence>
<reference evidence="2" key="1">
    <citation type="submission" date="2018-05" db="EMBL/GenBank/DDBJ databases">
        <title>Draft genome of Mucuna pruriens seed.</title>
        <authorList>
            <person name="Nnadi N.E."/>
            <person name="Vos R."/>
            <person name="Hasami M.H."/>
            <person name="Devisetty U.K."/>
            <person name="Aguiy J.C."/>
        </authorList>
    </citation>
    <scope>NUCLEOTIDE SEQUENCE [LARGE SCALE GENOMIC DNA]</scope>
    <source>
        <strain evidence="2">JCA_2017</strain>
    </source>
</reference>
<comment type="caution">
    <text evidence="2">The sequence shown here is derived from an EMBL/GenBank/DDBJ whole genome shotgun (WGS) entry which is preliminary data.</text>
</comment>
<keyword evidence="3" id="KW-1185">Reference proteome</keyword>
<dbReference type="EMBL" id="QJKJ01006443">
    <property type="protein sequence ID" value="RDX86709.1"/>
    <property type="molecule type" value="Genomic_DNA"/>
</dbReference>
<gene>
    <name evidence="2" type="ORF">CR513_31931</name>
</gene>
<keyword evidence="1" id="KW-1133">Transmembrane helix</keyword>
<dbReference type="Proteomes" id="UP000257109">
    <property type="component" value="Unassembled WGS sequence"/>
</dbReference>
<keyword evidence="1" id="KW-0472">Membrane</keyword>
<feature type="non-terminal residue" evidence="2">
    <location>
        <position position="1"/>
    </location>
</feature>
<proteinExistence type="predicted"/>
<accession>A0A371G832</accession>
<name>A0A371G832_MUCPR</name>